<accession>A0ABY3SIY4</accession>
<evidence type="ECO:0000256" key="1">
    <source>
        <dbReference type="SAM" id="Phobius"/>
    </source>
</evidence>
<evidence type="ECO:0000313" key="3">
    <source>
        <dbReference type="EMBL" id="UJF33872.1"/>
    </source>
</evidence>
<evidence type="ECO:0000313" key="4">
    <source>
        <dbReference type="Proteomes" id="UP001649230"/>
    </source>
</evidence>
<dbReference type="Proteomes" id="UP001649230">
    <property type="component" value="Chromosome"/>
</dbReference>
<keyword evidence="3" id="KW-0482">Metalloprotease</keyword>
<keyword evidence="1" id="KW-1133">Transmembrane helix</keyword>
<feature type="domain" description="CAAX prenyl protease 2/Lysostaphin resistance protein A-like" evidence="2">
    <location>
        <begin position="118"/>
        <end position="205"/>
    </location>
</feature>
<organism evidence="3 4">
    <name type="scientific">Paenibacillus hexagrammi</name>
    <dbReference type="NCBI Taxonomy" id="2908839"/>
    <lineage>
        <taxon>Bacteria</taxon>
        <taxon>Bacillati</taxon>
        <taxon>Bacillota</taxon>
        <taxon>Bacilli</taxon>
        <taxon>Bacillales</taxon>
        <taxon>Paenibacillaceae</taxon>
        <taxon>Paenibacillus</taxon>
    </lineage>
</organism>
<name>A0ABY3SIY4_9BACL</name>
<dbReference type="GO" id="GO:0008237">
    <property type="term" value="F:metallopeptidase activity"/>
    <property type="evidence" value="ECO:0007669"/>
    <property type="project" value="UniProtKB-KW"/>
</dbReference>
<dbReference type="RefSeq" id="WP_235120263.1">
    <property type="nucleotide sequence ID" value="NZ_CP090978.1"/>
</dbReference>
<feature type="transmembrane region" description="Helical" evidence="1">
    <location>
        <begin position="179"/>
        <end position="203"/>
    </location>
</feature>
<dbReference type="Pfam" id="PF02517">
    <property type="entry name" value="Rce1-like"/>
    <property type="match status" value="1"/>
</dbReference>
<evidence type="ECO:0000259" key="2">
    <source>
        <dbReference type="Pfam" id="PF02517"/>
    </source>
</evidence>
<keyword evidence="3" id="KW-0378">Hydrolase</keyword>
<dbReference type="EMBL" id="CP090978">
    <property type="protein sequence ID" value="UJF33872.1"/>
    <property type="molecule type" value="Genomic_DNA"/>
</dbReference>
<reference evidence="3 4" key="1">
    <citation type="journal article" date="2024" name="Int. J. Syst. Evol. Microbiol.">
        <title>Paenibacillus hexagrammi sp. nov., a novel bacterium isolated from the gut content of Hexagrammos agrammus.</title>
        <authorList>
            <person name="Jung H.K."/>
            <person name="Kim D.G."/>
            <person name="Zin H."/>
            <person name="Park J."/>
            <person name="Jung H."/>
            <person name="Kim Y.O."/>
            <person name="Kong H.J."/>
            <person name="Kim J.W."/>
            <person name="Kim Y.S."/>
        </authorList>
    </citation>
    <scope>NUCLEOTIDE SEQUENCE [LARGE SCALE GENOMIC DNA]</scope>
    <source>
        <strain evidence="3 4">YPD9-1</strain>
    </source>
</reference>
<feature type="transmembrane region" description="Helical" evidence="1">
    <location>
        <begin position="148"/>
        <end position="167"/>
    </location>
</feature>
<keyword evidence="3" id="KW-0645">Protease</keyword>
<protein>
    <submittedName>
        <fullName evidence="3">CPBP family intramembrane metalloprotease</fullName>
    </submittedName>
</protein>
<gene>
    <name evidence="3" type="ORF">L0M14_00995</name>
</gene>
<feature type="transmembrane region" description="Helical" evidence="1">
    <location>
        <begin position="33"/>
        <end position="49"/>
    </location>
</feature>
<sequence>MTLWISILLIGLLPVIGWICYRQLPQWGRIKFYLFMIAWYWLLTGYLFAAHSQKQVLQTTPVSLPLMLKWMVWTVIVVWALWELLPILMSLVSPRYREMVAANLDITDSMPVTAAERSMFLLVAVTVGFCEELISRGMLPALLQDGGLPYWLGFVVAGLHFAVGHFLQGWRGIANAALLALMFTMLYVMTGSLVIPILLHALYDYRLVLISKLQQNKPQAESLEQVTKGT</sequence>
<proteinExistence type="predicted"/>
<keyword evidence="1" id="KW-0472">Membrane</keyword>
<feature type="transmembrane region" description="Helical" evidence="1">
    <location>
        <begin position="70"/>
        <end position="89"/>
    </location>
</feature>
<dbReference type="PANTHER" id="PTHR43592">
    <property type="entry name" value="CAAX AMINO TERMINAL PROTEASE"/>
    <property type="match status" value="1"/>
</dbReference>
<keyword evidence="4" id="KW-1185">Reference proteome</keyword>
<dbReference type="InterPro" id="IPR003675">
    <property type="entry name" value="Rce1/LyrA-like_dom"/>
</dbReference>
<keyword evidence="1" id="KW-0812">Transmembrane</keyword>
<dbReference type="PANTHER" id="PTHR43592:SF15">
    <property type="entry name" value="CAAX AMINO TERMINAL PROTEASE FAMILY PROTEIN"/>
    <property type="match status" value="1"/>
</dbReference>